<dbReference type="AlphaFoldDB" id="A0A0S8JYV5"/>
<dbReference type="EMBL" id="LJVE01000083">
    <property type="protein sequence ID" value="KPL13821.1"/>
    <property type="molecule type" value="Genomic_DNA"/>
</dbReference>
<evidence type="ECO:0000313" key="2">
    <source>
        <dbReference type="Proteomes" id="UP000050975"/>
    </source>
</evidence>
<dbReference type="InterPro" id="IPR026444">
    <property type="entry name" value="Secre_tail"/>
</dbReference>
<dbReference type="Proteomes" id="UP000050975">
    <property type="component" value="Unassembled WGS sequence"/>
</dbReference>
<protein>
    <recommendedName>
        <fullName evidence="3">Secretion system C-terminal sorting domain-containing protein</fullName>
    </recommendedName>
</protein>
<dbReference type="NCBIfam" id="TIGR04183">
    <property type="entry name" value="Por_Secre_tail"/>
    <property type="match status" value="1"/>
</dbReference>
<dbReference type="InterPro" id="IPR021615">
    <property type="entry name" value="Omp28"/>
</dbReference>
<name>A0A0S8JYV5_UNCW3</name>
<comment type="caution">
    <text evidence="1">The sequence shown here is derived from an EMBL/GenBank/DDBJ whole genome shotgun (WGS) entry which is preliminary data.</text>
</comment>
<gene>
    <name evidence="1" type="ORF">AMJ74_04560</name>
</gene>
<dbReference type="Gene3D" id="2.60.40.10">
    <property type="entry name" value="Immunoglobulins"/>
    <property type="match status" value="1"/>
</dbReference>
<evidence type="ECO:0008006" key="3">
    <source>
        <dbReference type="Google" id="ProtNLM"/>
    </source>
</evidence>
<dbReference type="InterPro" id="IPR013783">
    <property type="entry name" value="Ig-like_fold"/>
</dbReference>
<dbReference type="Pfam" id="PF11551">
    <property type="entry name" value="Omp28"/>
    <property type="match status" value="1"/>
</dbReference>
<reference evidence="1 2" key="1">
    <citation type="journal article" date="2015" name="Microbiome">
        <title>Genomic resolution of linkages in carbon, nitrogen, and sulfur cycling among widespread estuary sediment bacteria.</title>
        <authorList>
            <person name="Baker B.J."/>
            <person name="Lazar C.S."/>
            <person name="Teske A.P."/>
            <person name="Dick G.J."/>
        </authorList>
    </citation>
    <scope>NUCLEOTIDE SEQUENCE [LARGE SCALE GENOMIC DNA]</scope>
    <source>
        <strain evidence="1">SM1_77</strain>
    </source>
</reference>
<evidence type="ECO:0000313" key="1">
    <source>
        <dbReference type="EMBL" id="KPL13821.1"/>
    </source>
</evidence>
<accession>A0A0S8JYV5</accession>
<proteinExistence type="predicted"/>
<sequence>MDYPLQTALVEYHPEPADFGYFLEGRNRIYNYYTFYGYPSLFADGVDLWPISTWRPFINSRVNQPSPFTLLMTGNYSASTNTGTITASYQNDSTAAITARVYFVITEDSLYHLDPNGHAWHNNLARDMLPDQNGELVTITPGQVIDISRNFTIDASWNEDKCYIVTWIQADAPSRNVYQAGEVKVMDLVGIEENTLTRVPQSYITLLNNPCSSSNIRFALNVRQGTSYRIEIFDAIGRKIKQYNGMTSNEKEILSCDLSHLQHNRTNAGVYFYRFTSSVHQANGKVIVR</sequence>
<organism evidence="1 2">
    <name type="scientific">candidate division WOR_3 bacterium SM1_77</name>
    <dbReference type="NCBI Taxonomy" id="1703778"/>
    <lineage>
        <taxon>Bacteria</taxon>
        <taxon>Bacteria division WOR-3</taxon>
    </lineage>
</organism>